<feature type="region of interest" description="Disordered" evidence="8">
    <location>
        <begin position="739"/>
        <end position="776"/>
    </location>
</feature>
<comment type="subcellular location">
    <subcellularLocation>
        <location evidence="1">Golgi apparatus membrane</location>
        <topology evidence="1">Peripheral membrane protein</topology>
    </subcellularLocation>
</comment>
<sequence>MPSATASGGFPPDLSALTTSSQIFSQSTGYTLPQIRTLHKTIHDAIDDKAARLRTQVGGSYRELLGTADTIVQMKTDMENVTSTLWGMGQRCGRGVVGSKVEALGGFLSLEDEKGQGKGLSREARRRLLGACVLSGGRVLTNNNKTGTGNGTELAKGDRLIVAAKICVLGRLLVKSLSTTANDSLNSSSEQKEIKRFERQLESLRHRLLVRIKNTLANIPPSLLSTTETTEKATKHQQENVLKALVAYSLPTSSGAQDVLRHFLRVRSEAMVLATEGPEENITKLDPHNILYCLGLYTKTLQDVQALFPNKLPDGLAALKKDRLLSDSSLRSMEGLRLDMYERFCGDEIRYFKPFIRHDDLDVKQAKEMWGNWAVEGGEVFLRGLERTLEGMSEFKAIVDLRTSVLRLWISEGAKIRGFDASVMLDRIRGVINKTMLSVVEEKISKLRLVGREASAAINSWRAGVSNHHVSLWEEGSFDMDLSTGVGQFTQDVVARLYGRNDAVSRAVSAYMSWFRIIDDVKAVVDTLKRQRWDNDVEEIEDEETIEARQQLLAREDPATLGRHLDESLVTAFRDLDEDLGQLWGAIIRAEEEEDTTNSNRAAAQISMYILRLVRDIRGRLPEGLEKVKGFGLTAVPGLHQALAREVIVSPLEDELVAMLKRRTVVGRSLWEEGHTGGMPDLPSSPSPGVFRFLRSLSHAMADAGADLWSAAAVRVLKDILGGRVCELWGEALGDVVNKAGEEEKGENESEEEEEEKKEPSDVEVVEKKNDGPTTPEQRRDLLVQWLFDLLYLGHFIELPEGGDLDGGQLKKLQEKVYEASGLDNPQARERLVKSSQEYFKRTSLLFGLLSG</sequence>
<evidence type="ECO:0000256" key="8">
    <source>
        <dbReference type="SAM" id="MobiDB-lite"/>
    </source>
</evidence>
<evidence type="ECO:0000313" key="10">
    <source>
        <dbReference type="Proteomes" id="UP001301769"/>
    </source>
</evidence>
<keyword evidence="10" id="KW-1185">Reference proteome</keyword>
<feature type="compositionally biased region" description="Basic and acidic residues" evidence="8">
    <location>
        <begin position="757"/>
        <end position="776"/>
    </location>
</feature>
<proteinExistence type="inferred from homology"/>
<evidence type="ECO:0000256" key="2">
    <source>
        <dbReference type="ARBA" id="ARBA00006653"/>
    </source>
</evidence>
<reference evidence="9" key="1">
    <citation type="journal article" date="2023" name="Mol. Phylogenet. Evol.">
        <title>Genome-scale phylogeny and comparative genomics of the fungal order Sordariales.</title>
        <authorList>
            <person name="Hensen N."/>
            <person name="Bonometti L."/>
            <person name="Westerberg I."/>
            <person name="Brannstrom I.O."/>
            <person name="Guillou S."/>
            <person name="Cros-Aarteil S."/>
            <person name="Calhoun S."/>
            <person name="Haridas S."/>
            <person name="Kuo A."/>
            <person name="Mondo S."/>
            <person name="Pangilinan J."/>
            <person name="Riley R."/>
            <person name="LaButti K."/>
            <person name="Andreopoulos B."/>
            <person name="Lipzen A."/>
            <person name="Chen C."/>
            <person name="Yan M."/>
            <person name="Daum C."/>
            <person name="Ng V."/>
            <person name="Clum A."/>
            <person name="Steindorff A."/>
            <person name="Ohm R.A."/>
            <person name="Martin F."/>
            <person name="Silar P."/>
            <person name="Natvig D.O."/>
            <person name="Lalanne C."/>
            <person name="Gautier V."/>
            <person name="Ament-Velasquez S.L."/>
            <person name="Kruys A."/>
            <person name="Hutchinson M.I."/>
            <person name="Powell A.J."/>
            <person name="Barry K."/>
            <person name="Miller A.N."/>
            <person name="Grigoriev I.V."/>
            <person name="Debuchy R."/>
            <person name="Gladieux P."/>
            <person name="Hiltunen Thoren M."/>
            <person name="Johannesson H."/>
        </authorList>
    </citation>
    <scope>NUCLEOTIDE SEQUENCE</scope>
    <source>
        <strain evidence="9">PSN293</strain>
    </source>
</reference>
<dbReference type="PANTHER" id="PTHR31658:SF0">
    <property type="entry name" value="CONSERVED OLIGOMERIC GOLGI COMPLEX SUBUNIT 1"/>
    <property type="match status" value="1"/>
</dbReference>
<reference evidence="9" key="2">
    <citation type="submission" date="2023-05" db="EMBL/GenBank/DDBJ databases">
        <authorList>
            <consortium name="Lawrence Berkeley National Laboratory"/>
            <person name="Steindorff A."/>
            <person name="Hensen N."/>
            <person name="Bonometti L."/>
            <person name="Westerberg I."/>
            <person name="Brannstrom I.O."/>
            <person name="Guillou S."/>
            <person name="Cros-Aarteil S."/>
            <person name="Calhoun S."/>
            <person name="Haridas S."/>
            <person name="Kuo A."/>
            <person name="Mondo S."/>
            <person name="Pangilinan J."/>
            <person name="Riley R."/>
            <person name="Labutti K."/>
            <person name="Andreopoulos B."/>
            <person name="Lipzen A."/>
            <person name="Chen C."/>
            <person name="Yanf M."/>
            <person name="Daum C."/>
            <person name="Ng V."/>
            <person name="Clum A."/>
            <person name="Ohm R."/>
            <person name="Martin F."/>
            <person name="Silar P."/>
            <person name="Natvig D."/>
            <person name="Lalanne C."/>
            <person name="Gautier V."/>
            <person name="Ament-Velasquez S.L."/>
            <person name="Kruys A."/>
            <person name="Hutchinson M.I."/>
            <person name="Powell A.J."/>
            <person name="Barry K."/>
            <person name="Miller A.N."/>
            <person name="Grigoriev I.V."/>
            <person name="Debuchy R."/>
            <person name="Gladieux P."/>
            <person name="Thoren M.H."/>
            <person name="Johannesson H."/>
        </authorList>
    </citation>
    <scope>NUCLEOTIDE SEQUENCE</scope>
    <source>
        <strain evidence="9">PSN293</strain>
    </source>
</reference>
<evidence type="ECO:0000256" key="7">
    <source>
        <dbReference type="ARBA" id="ARBA00023136"/>
    </source>
</evidence>
<accession>A0AAN6Y434</accession>
<dbReference type="AlphaFoldDB" id="A0AAN6Y434"/>
<keyword evidence="5" id="KW-0653">Protein transport</keyword>
<evidence type="ECO:0000256" key="3">
    <source>
        <dbReference type="ARBA" id="ARBA00020978"/>
    </source>
</evidence>
<feature type="compositionally biased region" description="Acidic residues" evidence="8">
    <location>
        <begin position="744"/>
        <end position="756"/>
    </location>
</feature>
<keyword evidence="7" id="KW-0472">Membrane</keyword>
<dbReference type="GO" id="GO:0000139">
    <property type="term" value="C:Golgi membrane"/>
    <property type="evidence" value="ECO:0007669"/>
    <property type="project" value="UniProtKB-SubCell"/>
</dbReference>
<evidence type="ECO:0000256" key="6">
    <source>
        <dbReference type="ARBA" id="ARBA00023034"/>
    </source>
</evidence>
<dbReference type="Proteomes" id="UP001301769">
    <property type="component" value="Unassembled WGS sequence"/>
</dbReference>
<dbReference type="GO" id="GO:0006891">
    <property type="term" value="P:intra-Golgi vesicle-mediated transport"/>
    <property type="evidence" value="ECO:0007669"/>
    <property type="project" value="InterPro"/>
</dbReference>
<name>A0AAN6Y434_9PEZI</name>
<keyword evidence="6" id="KW-0333">Golgi apparatus</keyword>
<dbReference type="GO" id="GO:0017119">
    <property type="term" value="C:Golgi transport complex"/>
    <property type="evidence" value="ECO:0007669"/>
    <property type="project" value="InterPro"/>
</dbReference>
<keyword evidence="4" id="KW-0813">Transport</keyword>
<dbReference type="PANTHER" id="PTHR31658">
    <property type="entry name" value="CONSERVED OLIGOMERIC GOLGI COMPLEX SUBUNIT 1"/>
    <property type="match status" value="1"/>
</dbReference>
<dbReference type="EMBL" id="MU858161">
    <property type="protein sequence ID" value="KAK4210950.1"/>
    <property type="molecule type" value="Genomic_DNA"/>
</dbReference>
<evidence type="ECO:0000256" key="1">
    <source>
        <dbReference type="ARBA" id="ARBA00004395"/>
    </source>
</evidence>
<protein>
    <recommendedName>
        <fullName evidence="3">Conserved oligomeric Golgi complex subunit 1</fullName>
    </recommendedName>
</protein>
<dbReference type="InterPro" id="IPR033370">
    <property type="entry name" value="COG1"/>
</dbReference>
<organism evidence="9 10">
    <name type="scientific">Rhypophila decipiens</name>
    <dbReference type="NCBI Taxonomy" id="261697"/>
    <lineage>
        <taxon>Eukaryota</taxon>
        <taxon>Fungi</taxon>
        <taxon>Dikarya</taxon>
        <taxon>Ascomycota</taxon>
        <taxon>Pezizomycotina</taxon>
        <taxon>Sordariomycetes</taxon>
        <taxon>Sordariomycetidae</taxon>
        <taxon>Sordariales</taxon>
        <taxon>Naviculisporaceae</taxon>
        <taxon>Rhypophila</taxon>
    </lineage>
</organism>
<evidence type="ECO:0000256" key="5">
    <source>
        <dbReference type="ARBA" id="ARBA00022927"/>
    </source>
</evidence>
<dbReference type="Pfam" id="PF08700">
    <property type="entry name" value="VPS51_Exo84_N"/>
    <property type="match status" value="1"/>
</dbReference>
<dbReference type="GO" id="GO:0015031">
    <property type="term" value="P:protein transport"/>
    <property type="evidence" value="ECO:0007669"/>
    <property type="project" value="UniProtKB-KW"/>
</dbReference>
<evidence type="ECO:0000256" key="4">
    <source>
        <dbReference type="ARBA" id="ARBA00022448"/>
    </source>
</evidence>
<evidence type="ECO:0000313" key="9">
    <source>
        <dbReference type="EMBL" id="KAK4210950.1"/>
    </source>
</evidence>
<comment type="caution">
    <text evidence="9">The sequence shown here is derived from an EMBL/GenBank/DDBJ whole genome shotgun (WGS) entry which is preliminary data.</text>
</comment>
<gene>
    <name evidence="9" type="ORF">QBC37DRAFT_427903</name>
</gene>
<comment type="similarity">
    <text evidence="2">Belongs to the COG1 family.</text>
</comment>